<reference evidence="1 2" key="1">
    <citation type="submission" date="2017-02" db="EMBL/GenBank/DDBJ databases">
        <title>Legionella quilivanii strain from human: case report and whole genome sequencing analysis.</title>
        <authorList>
            <person name="Lalancette C."/>
            <person name="Leduc J.-M."/>
            <person name="Levesque S."/>
            <person name="Fournier E."/>
            <person name="Saoud J."/>
            <person name="Faucher S.P."/>
            <person name="Bernard K."/>
            <person name="Martineau C."/>
            <person name="Longtin J."/>
        </authorList>
    </citation>
    <scope>NUCLEOTIDE SEQUENCE [LARGE SCALE GENOMIC DNA]</scope>
    <source>
        <strain evidence="1 2">ID143958</strain>
    </source>
</reference>
<dbReference type="Proteomes" id="UP000249458">
    <property type="component" value="Unassembled WGS sequence"/>
</dbReference>
<dbReference type="AlphaFoldDB" id="A0A364LJT6"/>
<protein>
    <submittedName>
        <fullName evidence="1">Uncharacterized protein</fullName>
    </submittedName>
</protein>
<sequence>MLLVKKAIRLLKFTSSNPFDNVDSASLYTTLLQSESPQEQAIYSLFTRNNNMARSLQEKLLFLWIQNPSRLTNANYSKFYEILKNSLSNSSTSPRYKMRAGWLMAILSNTLPEEFKNTVASIDQDSFIPGFADFYPTRKVLEFLQAMRVRAENPSGLITNYYFVSTAHLKVEDIEEILPMYLGDFRKNQPTLDLNDQLFPLLAFLECMSDEQRLKAFNQIVKCVQIEPLSFIKEILNRFLAQASDNLIAQIKNQVTDDFVKRNSPEHQGSINEKYYRIYDLHNFMNTLIEQPHQEKRADIATPTNENELSRFIDDLFKNLQTYPRTLAAYEGAFRTLMQLVFSNDQARVIIKEKIDQNYDAQKCNIYCRFQQQLRAACILKTCLPNTLQACQESVDTQTMMSEAIASI</sequence>
<dbReference type="EMBL" id="MVJN01000005">
    <property type="protein sequence ID" value="RAP36778.1"/>
    <property type="molecule type" value="Genomic_DNA"/>
</dbReference>
<evidence type="ECO:0000313" key="2">
    <source>
        <dbReference type="Proteomes" id="UP000249458"/>
    </source>
</evidence>
<dbReference type="RefSeq" id="WP_112219502.1">
    <property type="nucleotide sequence ID" value="NZ_MVJN01000005.1"/>
</dbReference>
<name>A0A364LJT6_9GAMM</name>
<evidence type="ECO:0000313" key="1">
    <source>
        <dbReference type="EMBL" id="RAP36778.1"/>
    </source>
</evidence>
<proteinExistence type="predicted"/>
<gene>
    <name evidence="1" type="ORF">B1207_08240</name>
</gene>
<comment type="caution">
    <text evidence="1">The sequence shown here is derived from an EMBL/GenBank/DDBJ whole genome shotgun (WGS) entry which is preliminary data.</text>
</comment>
<accession>A0A364LJT6</accession>
<organism evidence="1 2">
    <name type="scientific">Legionella quinlivanii</name>
    <dbReference type="NCBI Taxonomy" id="45073"/>
    <lineage>
        <taxon>Bacteria</taxon>
        <taxon>Pseudomonadati</taxon>
        <taxon>Pseudomonadota</taxon>
        <taxon>Gammaproteobacteria</taxon>
        <taxon>Legionellales</taxon>
        <taxon>Legionellaceae</taxon>
        <taxon>Legionella</taxon>
    </lineage>
</organism>